<proteinExistence type="predicted"/>
<evidence type="ECO:0000313" key="2">
    <source>
        <dbReference type="Proteomes" id="UP000015105"/>
    </source>
</evidence>
<organism evidence="1 2">
    <name type="scientific">Aegilops tauschii subsp. strangulata</name>
    <name type="common">Goatgrass</name>
    <dbReference type="NCBI Taxonomy" id="200361"/>
    <lineage>
        <taxon>Eukaryota</taxon>
        <taxon>Viridiplantae</taxon>
        <taxon>Streptophyta</taxon>
        <taxon>Embryophyta</taxon>
        <taxon>Tracheophyta</taxon>
        <taxon>Spermatophyta</taxon>
        <taxon>Magnoliopsida</taxon>
        <taxon>Liliopsida</taxon>
        <taxon>Poales</taxon>
        <taxon>Poaceae</taxon>
        <taxon>BOP clade</taxon>
        <taxon>Pooideae</taxon>
        <taxon>Triticodae</taxon>
        <taxon>Triticeae</taxon>
        <taxon>Triticinae</taxon>
        <taxon>Aegilops</taxon>
    </lineage>
</organism>
<reference evidence="2" key="2">
    <citation type="journal article" date="2017" name="Nat. Plants">
        <title>The Aegilops tauschii genome reveals multiple impacts of transposons.</title>
        <authorList>
            <person name="Zhao G."/>
            <person name="Zou C."/>
            <person name="Li K."/>
            <person name="Wang K."/>
            <person name="Li T."/>
            <person name="Gao L."/>
            <person name="Zhang X."/>
            <person name="Wang H."/>
            <person name="Yang Z."/>
            <person name="Liu X."/>
            <person name="Jiang W."/>
            <person name="Mao L."/>
            <person name="Kong X."/>
            <person name="Jiao Y."/>
            <person name="Jia J."/>
        </authorList>
    </citation>
    <scope>NUCLEOTIDE SEQUENCE [LARGE SCALE GENOMIC DNA]</scope>
    <source>
        <strain evidence="2">cv. AL8/78</strain>
    </source>
</reference>
<reference evidence="1" key="3">
    <citation type="journal article" date="2017" name="Nature">
        <title>Genome sequence of the progenitor of the wheat D genome Aegilops tauschii.</title>
        <authorList>
            <person name="Luo M.C."/>
            <person name="Gu Y.Q."/>
            <person name="Puiu D."/>
            <person name="Wang H."/>
            <person name="Twardziok S.O."/>
            <person name="Deal K.R."/>
            <person name="Huo N."/>
            <person name="Zhu T."/>
            <person name="Wang L."/>
            <person name="Wang Y."/>
            <person name="McGuire P.E."/>
            <person name="Liu S."/>
            <person name="Long H."/>
            <person name="Ramasamy R.K."/>
            <person name="Rodriguez J.C."/>
            <person name="Van S.L."/>
            <person name="Yuan L."/>
            <person name="Wang Z."/>
            <person name="Xia Z."/>
            <person name="Xiao L."/>
            <person name="Anderson O.D."/>
            <person name="Ouyang S."/>
            <person name="Liang Y."/>
            <person name="Zimin A.V."/>
            <person name="Pertea G."/>
            <person name="Qi P."/>
            <person name="Bennetzen J.L."/>
            <person name="Dai X."/>
            <person name="Dawson M.W."/>
            <person name="Muller H.G."/>
            <person name="Kugler K."/>
            <person name="Rivarola-Duarte L."/>
            <person name="Spannagl M."/>
            <person name="Mayer K.F.X."/>
            <person name="Lu F.H."/>
            <person name="Bevan M.W."/>
            <person name="Leroy P."/>
            <person name="Li P."/>
            <person name="You F.M."/>
            <person name="Sun Q."/>
            <person name="Liu Z."/>
            <person name="Lyons E."/>
            <person name="Wicker T."/>
            <person name="Salzberg S.L."/>
            <person name="Devos K.M."/>
            <person name="Dvorak J."/>
        </authorList>
    </citation>
    <scope>NUCLEOTIDE SEQUENCE [LARGE SCALE GENOMIC DNA]</scope>
    <source>
        <strain evidence="1">cv. AL8/78</strain>
    </source>
</reference>
<accession>A0A452Y252</accession>
<dbReference type="Proteomes" id="UP000015105">
    <property type="component" value="Chromosome 1D"/>
</dbReference>
<reference evidence="1" key="5">
    <citation type="journal article" date="2021" name="G3 (Bethesda)">
        <title>Aegilops tauschii genome assembly Aet v5.0 features greater sequence contiguity and improved annotation.</title>
        <authorList>
            <person name="Wang L."/>
            <person name="Zhu T."/>
            <person name="Rodriguez J.C."/>
            <person name="Deal K.R."/>
            <person name="Dubcovsky J."/>
            <person name="McGuire P.E."/>
            <person name="Lux T."/>
            <person name="Spannagl M."/>
            <person name="Mayer K.F.X."/>
            <person name="Baldrich P."/>
            <person name="Meyers B.C."/>
            <person name="Huo N."/>
            <person name="Gu Y.Q."/>
            <person name="Zhou H."/>
            <person name="Devos K.M."/>
            <person name="Bennetzen J.L."/>
            <person name="Unver T."/>
            <person name="Budak H."/>
            <person name="Gulick P.J."/>
            <person name="Galiba G."/>
            <person name="Kalapos B."/>
            <person name="Nelson D.R."/>
            <person name="Li P."/>
            <person name="You F.M."/>
            <person name="Luo M.C."/>
            <person name="Dvorak J."/>
        </authorList>
    </citation>
    <scope>NUCLEOTIDE SEQUENCE [LARGE SCALE GENOMIC DNA]</scope>
    <source>
        <strain evidence="1">cv. AL8/78</strain>
    </source>
</reference>
<protein>
    <submittedName>
        <fullName evidence="1">Uncharacterized protein</fullName>
    </submittedName>
</protein>
<dbReference type="Gramene" id="AET1Gv20263700.1">
    <property type="protein sequence ID" value="AET1Gv20263700.1"/>
    <property type="gene ID" value="AET1Gv20263700"/>
</dbReference>
<evidence type="ECO:0000313" key="1">
    <source>
        <dbReference type="EnsemblPlants" id="AET1Gv20263700.1"/>
    </source>
</evidence>
<reference evidence="1" key="4">
    <citation type="submission" date="2019-03" db="UniProtKB">
        <authorList>
            <consortium name="EnsemblPlants"/>
        </authorList>
    </citation>
    <scope>IDENTIFICATION</scope>
</reference>
<dbReference type="EnsemblPlants" id="AET1Gv20263700.1">
    <property type="protein sequence ID" value="AET1Gv20263700.1"/>
    <property type="gene ID" value="AET1Gv20263700"/>
</dbReference>
<reference evidence="2" key="1">
    <citation type="journal article" date="2014" name="Science">
        <title>Ancient hybridizations among the ancestral genomes of bread wheat.</title>
        <authorList>
            <consortium name="International Wheat Genome Sequencing Consortium,"/>
            <person name="Marcussen T."/>
            <person name="Sandve S.R."/>
            <person name="Heier L."/>
            <person name="Spannagl M."/>
            <person name="Pfeifer M."/>
            <person name="Jakobsen K.S."/>
            <person name="Wulff B.B."/>
            <person name="Steuernagel B."/>
            <person name="Mayer K.F."/>
            <person name="Olsen O.A."/>
        </authorList>
    </citation>
    <scope>NUCLEOTIDE SEQUENCE [LARGE SCALE GENOMIC DNA]</scope>
    <source>
        <strain evidence="2">cv. AL8/78</strain>
    </source>
</reference>
<name>A0A452Y252_AEGTS</name>
<sequence length="109" mass="12328">RSRWLYNDATVAVRWTSFCSSSTPPQRSASVVRNWLTQLSAFLDFCLSPLVQCAMYILESTAIGSLCCSVLRVQSVVMMLLVLCEVYRFSKLLCRPFFTGDMTVARNVI</sequence>
<dbReference type="AlphaFoldDB" id="A0A452Y252"/>
<keyword evidence="2" id="KW-1185">Reference proteome</keyword>